<organism evidence="2 3">
    <name type="scientific">Melipona bicolor</name>
    <dbReference type="NCBI Taxonomy" id="60889"/>
    <lineage>
        <taxon>Eukaryota</taxon>
        <taxon>Metazoa</taxon>
        <taxon>Ecdysozoa</taxon>
        <taxon>Arthropoda</taxon>
        <taxon>Hexapoda</taxon>
        <taxon>Insecta</taxon>
        <taxon>Pterygota</taxon>
        <taxon>Neoptera</taxon>
        <taxon>Endopterygota</taxon>
        <taxon>Hymenoptera</taxon>
        <taxon>Apocrita</taxon>
        <taxon>Aculeata</taxon>
        <taxon>Apoidea</taxon>
        <taxon>Anthophila</taxon>
        <taxon>Apidae</taxon>
        <taxon>Melipona</taxon>
    </lineage>
</organism>
<feature type="compositionally biased region" description="Basic and acidic residues" evidence="1">
    <location>
        <begin position="36"/>
        <end position="46"/>
    </location>
</feature>
<proteinExistence type="predicted"/>
<accession>A0AA40FWJ3</accession>
<dbReference type="EMBL" id="JAHYIQ010000014">
    <property type="protein sequence ID" value="KAK1126319.1"/>
    <property type="molecule type" value="Genomic_DNA"/>
</dbReference>
<comment type="caution">
    <text evidence="2">The sequence shown here is derived from an EMBL/GenBank/DDBJ whole genome shotgun (WGS) entry which is preliminary data.</text>
</comment>
<evidence type="ECO:0000256" key="1">
    <source>
        <dbReference type="SAM" id="MobiDB-lite"/>
    </source>
</evidence>
<evidence type="ECO:0000313" key="2">
    <source>
        <dbReference type="EMBL" id="KAK1126319.1"/>
    </source>
</evidence>
<keyword evidence="3" id="KW-1185">Reference proteome</keyword>
<feature type="region of interest" description="Disordered" evidence="1">
    <location>
        <begin position="1"/>
        <end position="169"/>
    </location>
</feature>
<protein>
    <submittedName>
        <fullName evidence="2">Uncharacterized protein</fullName>
    </submittedName>
</protein>
<feature type="compositionally biased region" description="Low complexity" evidence="1">
    <location>
        <begin position="96"/>
        <end position="114"/>
    </location>
</feature>
<dbReference type="Proteomes" id="UP001177670">
    <property type="component" value="Unassembled WGS sequence"/>
</dbReference>
<dbReference type="AlphaFoldDB" id="A0AA40FWJ3"/>
<sequence length="238" mass="25851">MGARQSRRSVDITTTPKKEGLPAEGGVGDAAAPGDGKLERIEEADTKPTTNGIAPHTDVTEDKDKDKDDATEKDKDKEKQEEVVKAEEAKQESAGESPAETAAEVTTPTEGTPASPNTATSPDSKETKKKEKMKKKWSFRSISFSKKDKNKPAREEAPKNGDVTKEEPLAEVSGESCLIGYFWYPLLASPCNRSASRIATTTDPVNYIISSSPRGKNTFGERYPNWDSPSPIDSCLSR</sequence>
<name>A0AA40FWJ3_9HYME</name>
<feature type="compositionally biased region" description="Basic and acidic residues" evidence="1">
    <location>
        <begin position="145"/>
        <end position="168"/>
    </location>
</feature>
<evidence type="ECO:0000313" key="3">
    <source>
        <dbReference type="Proteomes" id="UP001177670"/>
    </source>
</evidence>
<reference evidence="2" key="1">
    <citation type="submission" date="2021-10" db="EMBL/GenBank/DDBJ databases">
        <title>Melipona bicolor Genome sequencing and assembly.</title>
        <authorList>
            <person name="Araujo N.S."/>
            <person name="Arias M.C."/>
        </authorList>
    </citation>
    <scope>NUCLEOTIDE SEQUENCE</scope>
    <source>
        <strain evidence="2">USP_2M_L1-L4_2017</strain>
        <tissue evidence="2">Whole body</tissue>
    </source>
</reference>
<feature type="compositionally biased region" description="Basic and acidic residues" evidence="1">
    <location>
        <begin position="58"/>
        <end position="93"/>
    </location>
</feature>
<gene>
    <name evidence="2" type="ORF">K0M31_004946</name>
</gene>
<feature type="region of interest" description="Disordered" evidence="1">
    <location>
        <begin position="211"/>
        <end position="238"/>
    </location>
</feature>